<gene>
    <name evidence="7" type="ORF">SERLADRAFT_460539</name>
</gene>
<dbReference type="PANTHER" id="PTHR12945">
    <property type="entry name" value="TRANSLATION INITIATION FACTOR EIF3-RELATED"/>
    <property type="match status" value="1"/>
</dbReference>
<evidence type="ECO:0000313" key="7">
    <source>
        <dbReference type="EMBL" id="EGO27322.1"/>
    </source>
</evidence>
<comment type="similarity">
    <text evidence="2">Belongs to the TRM6/GCD10 family.</text>
</comment>
<dbReference type="Pfam" id="PF04189">
    <property type="entry name" value="Gcd10p"/>
    <property type="match status" value="1"/>
</dbReference>
<reference evidence="7" key="1">
    <citation type="submission" date="2011-04" db="EMBL/GenBank/DDBJ databases">
        <title>Evolution of plant cell wall degrading machinery underlies the functional diversity of forest fungi.</title>
        <authorList>
            <consortium name="US DOE Joint Genome Institute (JGI-PGF)"/>
            <person name="Eastwood D.C."/>
            <person name="Floudas D."/>
            <person name="Binder M."/>
            <person name="Majcherczyk A."/>
            <person name="Schneider P."/>
            <person name="Aerts A."/>
            <person name="Asiegbu F.O."/>
            <person name="Baker S.E."/>
            <person name="Barry K."/>
            <person name="Bendiksby M."/>
            <person name="Blumentritt M."/>
            <person name="Coutinho P.M."/>
            <person name="Cullen D."/>
            <person name="Cullen D."/>
            <person name="Gathman A."/>
            <person name="Goodell B."/>
            <person name="Henrissat B."/>
            <person name="Ihrmark K."/>
            <person name="Kauserud H."/>
            <person name="Kohler A."/>
            <person name="LaButti K."/>
            <person name="Lapidus A."/>
            <person name="Lavin J.L."/>
            <person name="Lee Y.-H."/>
            <person name="Lindquist E."/>
            <person name="Lilly W."/>
            <person name="Lucas S."/>
            <person name="Morin E."/>
            <person name="Murat C."/>
            <person name="Oguiza J.A."/>
            <person name="Park J."/>
            <person name="Pisabarro A.G."/>
            <person name="Riley R."/>
            <person name="Rosling A."/>
            <person name="Salamov A."/>
            <person name="Schmidt O."/>
            <person name="Schmutz J."/>
            <person name="Skrede I."/>
            <person name="Stenlid J."/>
            <person name="Wiebenga A."/>
            <person name="Xie X."/>
            <person name="Kues U."/>
            <person name="Hibbett D.S."/>
            <person name="Hoffmeister D."/>
            <person name="Hogberg N."/>
            <person name="Martin F."/>
            <person name="Grigoriev I.V."/>
            <person name="Watkinson S.C."/>
        </authorList>
    </citation>
    <scope>NUCLEOTIDE SEQUENCE</scope>
    <source>
        <strain evidence="7">S7.9</strain>
    </source>
</reference>
<organism>
    <name type="scientific">Serpula lacrymans var. lacrymans (strain S7.9)</name>
    <name type="common">Dry rot fungus</name>
    <dbReference type="NCBI Taxonomy" id="578457"/>
    <lineage>
        <taxon>Eukaryota</taxon>
        <taxon>Fungi</taxon>
        <taxon>Dikarya</taxon>
        <taxon>Basidiomycota</taxon>
        <taxon>Agaricomycotina</taxon>
        <taxon>Agaricomycetes</taxon>
        <taxon>Agaricomycetidae</taxon>
        <taxon>Boletales</taxon>
        <taxon>Coniophorineae</taxon>
        <taxon>Serpulaceae</taxon>
        <taxon>Serpula</taxon>
    </lineage>
</organism>
<dbReference type="Gene3D" id="3.40.50.150">
    <property type="entry name" value="Vaccinia Virus protein VP39"/>
    <property type="match status" value="1"/>
</dbReference>
<dbReference type="RefSeq" id="XP_007315413.1">
    <property type="nucleotide sequence ID" value="XM_007315351.1"/>
</dbReference>
<protein>
    <recommendedName>
        <fullName evidence="3">tRNA (adenine(58)-N(1))-methyltransferase non-catalytic subunit TRM6</fullName>
    </recommendedName>
    <alternativeName>
        <fullName evidence="6">tRNA(m1A58)-methyltransferase subunit TRM6</fullName>
    </alternativeName>
</protein>
<dbReference type="GO" id="GO:0031515">
    <property type="term" value="C:tRNA (m1A) methyltransferase complex"/>
    <property type="evidence" value="ECO:0007669"/>
    <property type="project" value="InterPro"/>
</dbReference>
<comment type="subcellular location">
    <subcellularLocation>
        <location evidence="1">Nucleus</location>
    </subcellularLocation>
</comment>
<keyword evidence="4" id="KW-0819">tRNA processing</keyword>
<evidence type="ECO:0000256" key="4">
    <source>
        <dbReference type="ARBA" id="ARBA00022694"/>
    </source>
</evidence>
<evidence type="ECO:0000256" key="6">
    <source>
        <dbReference type="ARBA" id="ARBA00032319"/>
    </source>
</evidence>
<proteinExistence type="inferred from homology"/>
<evidence type="ECO:0000256" key="1">
    <source>
        <dbReference type="ARBA" id="ARBA00004123"/>
    </source>
</evidence>
<dbReference type="GO" id="GO:0005634">
    <property type="term" value="C:nucleus"/>
    <property type="evidence" value="ECO:0007669"/>
    <property type="project" value="UniProtKB-SubCell"/>
</dbReference>
<dbReference type="OrthoDB" id="10254665at2759"/>
<evidence type="ECO:0000256" key="2">
    <source>
        <dbReference type="ARBA" id="ARBA00008320"/>
    </source>
</evidence>
<dbReference type="EMBL" id="GL945431">
    <property type="protein sequence ID" value="EGO27322.1"/>
    <property type="molecule type" value="Genomic_DNA"/>
</dbReference>
<evidence type="ECO:0000256" key="3">
    <source>
        <dbReference type="ARBA" id="ARBA00021704"/>
    </source>
</evidence>
<dbReference type="GO" id="GO:0030488">
    <property type="term" value="P:tRNA methylation"/>
    <property type="evidence" value="ECO:0007669"/>
    <property type="project" value="InterPro"/>
</dbReference>
<dbReference type="PANTHER" id="PTHR12945:SF0">
    <property type="entry name" value="TRNA (ADENINE(58)-N(1))-METHYLTRANSFERASE NON-CATALYTIC SUBUNIT TRM6"/>
    <property type="match status" value="1"/>
</dbReference>
<sequence>MFMDSATSPVIKHNDIRDGDTVMLQLLNGEIRSMKVQKDSNITLGRIGSFPGVHLLGQTYGLTYEIVEKELKVIPPRTLQDVEDTDATNELINDDDFVQPMALEEIESWKRAGMHASVGFFLKLPTVDTSENLVFLKDIINRQIEQHANYSLKTAYSKEKYKKRKEAKYLKAFTTVEPTLFNVCTYWFRKNPTRIRDIRPDTLSQIMNMANIRPGGRYIAVDDAAGILVCGILDRMGGQGRLITICDVDCPPAYPTLTQMNFNHEATISILSSLNWATAQPDYISVMAPEPVTEVKSERHRSRLQKRKVVTDAVSNTREELFSGEFDALVISCEFDILQVVEVLSPYLAGSASIVVHSPHIQTLVELQAKLRSLPNFIAPSLTESWLRCYQVLPGRTHPMMNMSGSGGYLLHSIKIYDVAKT</sequence>
<dbReference type="AlphaFoldDB" id="F8NM72"/>
<evidence type="ECO:0000256" key="5">
    <source>
        <dbReference type="ARBA" id="ARBA00023242"/>
    </source>
</evidence>
<dbReference type="Proteomes" id="UP000008064">
    <property type="component" value="Unassembled WGS sequence"/>
</dbReference>
<accession>F8NM72</accession>
<dbReference type="InterPro" id="IPR017423">
    <property type="entry name" value="TRM6"/>
</dbReference>
<dbReference type="InterPro" id="IPR029063">
    <property type="entry name" value="SAM-dependent_MTases_sf"/>
</dbReference>
<keyword evidence="5" id="KW-0539">Nucleus</keyword>
<dbReference type="HOGENOM" id="CLU_010916_1_0_1"/>
<dbReference type="KEGG" id="sla:SERLADRAFT_460539"/>
<dbReference type="GeneID" id="18818091"/>
<name>F8NM72_SERL9</name>